<dbReference type="AlphaFoldDB" id="A0A223D4B1"/>
<dbReference type="Pfam" id="PF14034">
    <property type="entry name" value="Spore_YtrH"/>
    <property type="match status" value="1"/>
</dbReference>
<dbReference type="OrthoDB" id="2381692at2"/>
<keyword evidence="3" id="KW-1185">Reference proteome</keyword>
<reference evidence="2 3" key="1">
    <citation type="journal article" date="2015" name="Int. J. Syst. Evol. Microbiol.">
        <title>Tumebacillus algifaecis sp. nov., isolated from decomposing algal scum.</title>
        <authorList>
            <person name="Wu Y.F."/>
            <person name="Zhang B."/>
            <person name="Xing P."/>
            <person name="Wu Q.L."/>
            <person name="Liu S.J."/>
        </authorList>
    </citation>
    <scope>NUCLEOTIDE SEQUENCE [LARGE SCALE GENOMIC DNA]</scope>
    <source>
        <strain evidence="2 3">THMBR28</strain>
    </source>
</reference>
<organism evidence="2 3">
    <name type="scientific">Tumebacillus algifaecis</name>
    <dbReference type="NCBI Taxonomy" id="1214604"/>
    <lineage>
        <taxon>Bacteria</taxon>
        <taxon>Bacillati</taxon>
        <taxon>Bacillota</taxon>
        <taxon>Bacilli</taxon>
        <taxon>Bacillales</taxon>
        <taxon>Alicyclobacillaceae</taxon>
        <taxon>Tumebacillus</taxon>
    </lineage>
</organism>
<keyword evidence="1" id="KW-1133">Transmembrane helix</keyword>
<dbReference type="Proteomes" id="UP000214688">
    <property type="component" value="Chromosome"/>
</dbReference>
<dbReference type="EMBL" id="CP022657">
    <property type="protein sequence ID" value="ASS76360.1"/>
    <property type="molecule type" value="Genomic_DNA"/>
</dbReference>
<gene>
    <name evidence="2" type="ORF">CIG75_16315</name>
</gene>
<evidence type="ECO:0000313" key="3">
    <source>
        <dbReference type="Proteomes" id="UP000214688"/>
    </source>
</evidence>
<dbReference type="KEGG" id="tab:CIG75_16315"/>
<feature type="transmembrane region" description="Helical" evidence="1">
    <location>
        <begin position="82"/>
        <end position="103"/>
    </location>
</feature>
<keyword evidence="1" id="KW-0812">Transmembrane</keyword>
<evidence type="ECO:0000313" key="2">
    <source>
        <dbReference type="EMBL" id="ASS76360.1"/>
    </source>
</evidence>
<sequence>MGFLSTVILDFFVALGIVLGGSIFGAMGAFLTHRPPMTEMVDMADKLKIWALVAALGGTMDALKVLETGVLGGQFGAPIKQLCYIVAAFLGCNVGYFLIKWMVGEIK</sequence>
<feature type="transmembrane region" description="Helical" evidence="1">
    <location>
        <begin position="7"/>
        <end position="29"/>
    </location>
</feature>
<accession>A0A223D4B1</accession>
<keyword evidence="1" id="KW-0472">Membrane</keyword>
<dbReference type="RefSeq" id="WP_094237593.1">
    <property type="nucleotide sequence ID" value="NZ_CP022657.1"/>
</dbReference>
<dbReference type="InterPro" id="IPR025689">
    <property type="entry name" value="Spore_YtrH"/>
</dbReference>
<name>A0A223D4B1_9BACL</name>
<feature type="transmembrane region" description="Helical" evidence="1">
    <location>
        <begin position="49"/>
        <end position="70"/>
    </location>
</feature>
<evidence type="ECO:0000256" key="1">
    <source>
        <dbReference type="SAM" id="Phobius"/>
    </source>
</evidence>
<protein>
    <submittedName>
        <fullName evidence="2">Sporulation protein</fullName>
    </submittedName>
</protein>
<proteinExistence type="predicted"/>